<organism evidence="2">
    <name type="scientific">marine sediment metagenome</name>
    <dbReference type="NCBI Taxonomy" id="412755"/>
    <lineage>
        <taxon>unclassified sequences</taxon>
        <taxon>metagenomes</taxon>
        <taxon>ecological metagenomes</taxon>
    </lineage>
</organism>
<gene>
    <name evidence="2" type="ORF">LCGC14_2482430</name>
</gene>
<dbReference type="EMBL" id="LAZR01039137">
    <property type="protein sequence ID" value="KKL17750.1"/>
    <property type="molecule type" value="Genomic_DNA"/>
</dbReference>
<sequence>MQTKARIMEKLDKLASYDLDWVECMINHLIARTQQPPEPPRMDEEPDEGPYSTVSTDGKWLGFQGTKTTPMPLGGRRDT</sequence>
<evidence type="ECO:0000256" key="1">
    <source>
        <dbReference type="SAM" id="MobiDB-lite"/>
    </source>
</evidence>
<feature type="region of interest" description="Disordered" evidence="1">
    <location>
        <begin position="32"/>
        <end position="79"/>
    </location>
</feature>
<evidence type="ECO:0000313" key="2">
    <source>
        <dbReference type="EMBL" id="KKL17750.1"/>
    </source>
</evidence>
<dbReference type="AlphaFoldDB" id="A0A0F9B817"/>
<proteinExistence type="predicted"/>
<name>A0A0F9B817_9ZZZZ</name>
<comment type="caution">
    <text evidence="2">The sequence shown here is derived from an EMBL/GenBank/DDBJ whole genome shotgun (WGS) entry which is preliminary data.</text>
</comment>
<protein>
    <submittedName>
        <fullName evidence="2">Uncharacterized protein</fullName>
    </submittedName>
</protein>
<reference evidence="2" key="1">
    <citation type="journal article" date="2015" name="Nature">
        <title>Complex archaea that bridge the gap between prokaryotes and eukaryotes.</title>
        <authorList>
            <person name="Spang A."/>
            <person name="Saw J.H."/>
            <person name="Jorgensen S.L."/>
            <person name="Zaremba-Niedzwiedzka K."/>
            <person name="Martijn J."/>
            <person name="Lind A.E."/>
            <person name="van Eijk R."/>
            <person name="Schleper C."/>
            <person name="Guy L."/>
            <person name="Ettema T.J."/>
        </authorList>
    </citation>
    <scope>NUCLEOTIDE SEQUENCE</scope>
</reference>
<accession>A0A0F9B817</accession>